<dbReference type="PANTHER" id="PTHR46623:SF10">
    <property type="entry name" value="CARBOXYMETHYLENEBUTENOLIDASE HOMOLOG"/>
    <property type="match status" value="1"/>
</dbReference>
<dbReference type="InterPro" id="IPR051049">
    <property type="entry name" value="Dienelactone_hydrolase-like"/>
</dbReference>
<dbReference type="PANTHER" id="PTHR46623">
    <property type="entry name" value="CARBOXYMETHYLENEBUTENOLIDASE-RELATED"/>
    <property type="match status" value="1"/>
</dbReference>
<protein>
    <submittedName>
        <fullName evidence="2">Carboxymethylenebutenolidase</fullName>
        <ecNumber evidence="2">3.1.1.45</ecNumber>
    </submittedName>
</protein>
<dbReference type="SUPFAM" id="SSF53474">
    <property type="entry name" value="alpha/beta-Hydrolases"/>
    <property type="match status" value="1"/>
</dbReference>
<dbReference type="Proteomes" id="UP000562254">
    <property type="component" value="Unassembled WGS sequence"/>
</dbReference>
<dbReference type="InterPro" id="IPR002925">
    <property type="entry name" value="Dienelactn_hydro"/>
</dbReference>
<gene>
    <name evidence="2" type="ORF">FHS88_002775</name>
</gene>
<dbReference type="GO" id="GO:0008806">
    <property type="term" value="F:carboxymethylenebutenolidase activity"/>
    <property type="evidence" value="ECO:0007669"/>
    <property type="project" value="UniProtKB-EC"/>
</dbReference>
<dbReference type="InterPro" id="IPR029058">
    <property type="entry name" value="AB_hydrolase_fold"/>
</dbReference>
<dbReference type="Gene3D" id="3.40.50.1820">
    <property type="entry name" value="alpha/beta hydrolase"/>
    <property type="match status" value="1"/>
</dbReference>
<evidence type="ECO:0000313" key="2">
    <source>
        <dbReference type="EMBL" id="MBB5690640.1"/>
    </source>
</evidence>
<organism evidence="2 3">
    <name type="scientific">Neoroseomonas alkaliterrae</name>
    <dbReference type="NCBI Taxonomy" id="1452450"/>
    <lineage>
        <taxon>Bacteria</taxon>
        <taxon>Pseudomonadati</taxon>
        <taxon>Pseudomonadota</taxon>
        <taxon>Alphaproteobacteria</taxon>
        <taxon>Acetobacterales</taxon>
        <taxon>Acetobacteraceae</taxon>
        <taxon>Neoroseomonas</taxon>
    </lineage>
</organism>
<name>A0A840XUC7_9PROT</name>
<keyword evidence="3" id="KW-1185">Reference proteome</keyword>
<feature type="domain" description="Dienelactone hydrolase" evidence="1">
    <location>
        <begin position="18"/>
        <end position="245"/>
    </location>
</feature>
<dbReference type="Pfam" id="PF01738">
    <property type="entry name" value="DLH"/>
    <property type="match status" value="1"/>
</dbReference>
<dbReference type="AlphaFoldDB" id="A0A840XUC7"/>
<comment type="caution">
    <text evidence="2">The sequence shown here is derived from an EMBL/GenBank/DDBJ whole genome shotgun (WGS) entry which is preliminary data.</text>
</comment>
<keyword evidence="2" id="KW-0378">Hydrolase</keyword>
<evidence type="ECO:0000313" key="3">
    <source>
        <dbReference type="Proteomes" id="UP000562254"/>
    </source>
</evidence>
<sequence>MAITARALDIPAPGGAINAHLYAPEDRPDAAPAVLVLMDAPGVRPALHGMAARLAAAGYRALLPNLYWRALREVGFDRAAFSREGDAERERIFSLARAYGHAEFRADLPAMLDALGVSPARPGAAVGYCMSGRFALQALAEQPARIVAAASFYGTRMVTEAADSPHLWLPRITGGEAYLCFAEHDPYVPAGVPEAVAQAMAASGATHRIERYAGTHHGFAQPDSGGFDPVAAERHWAALLDLLSRVPRPG</sequence>
<evidence type="ECO:0000259" key="1">
    <source>
        <dbReference type="Pfam" id="PF01738"/>
    </source>
</evidence>
<proteinExistence type="predicted"/>
<dbReference type="RefSeq" id="WP_184485635.1">
    <property type="nucleotide sequence ID" value="NZ_JAAEDJ010000330.1"/>
</dbReference>
<dbReference type="EC" id="3.1.1.45" evidence="2"/>
<dbReference type="EMBL" id="JACIJE010000007">
    <property type="protein sequence ID" value="MBB5690640.1"/>
    <property type="molecule type" value="Genomic_DNA"/>
</dbReference>
<accession>A0A840XUC7</accession>
<reference evidence="2 3" key="1">
    <citation type="submission" date="2020-08" db="EMBL/GenBank/DDBJ databases">
        <title>Genomic Encyclopedia of Type Strains, Phase IV (KMG-IV): sequencing the most valuable type-strain genomes for metagenomic binning, comparative biology and taxonomic classification.</title>
        <authorList>
            <person name="Goeker M."/>
        </authorList>
    </citation>
    <scope>NUCLEOTIDE SEQUENCE [LARGE SCALE GENOMIC DNA]</scope>
    <source>
        <strain evidence="2 3">DSM 25895</strain>
    </source>
</reference>